<protein>
    <submittedName>
        <fullName evidence="3">Protein crossbronx-related</fullName>
    </submittedName>
</protein>
<dbReference type="Pfam" id="PF00179">
    <property type="entry name" value="UQ_con"/>
    <property type="match status" value="1"/>
</dbReference>
<organism evidence="3 4">
    <name type="scientific">Anaeramoeba flamelloides</name>
    <dbReference type="NCBI Taxonomy" id="1746091"/>
    <lineage>
        <taxon>Eukaryota</taxon>
        <taxon>Metamonada</taxon>
        <taxon>Anaeramoebidae</taxon>
        <taxon>Anaeramoeba</taxon>
    </lineage>
</organism>
<dbReference type="InterPro" id="IPR050113">
    <property type="entry name" value="Ub_conjugating_enzyme"/>
</dbReference>
<dbReference type="EMBL" id="JANTQA010000029">
    <property type="protein sequence ID" value="KAJ3441156.1"/>
    <property type="molecule type" value="Genomic_DNA"/>
</dbReference>
<name>A0AAV7ZJ92_9EUKA</name>
<reference evidence="3" key="1">
    <citation type="submission" date="2022-08" db="EMBL/GenBank/DDBJ databases">
        <title>Novel sulphate-reducing endosymbionts in the free-living metamonad Anaeramoeba.</title>
        <authorList>
            <person name="Jerlstrom-Hultqvist J."/>
            <person name="Cepicka I."/>
            <person name="Gallot-Lavallee L."/>
            <person name="Salas-Leiva D."/>
            <person name="Curtis B.A."/>
            <person name="Zahonova K."/>
            <person name="Pipaliya S."/>
            <person name="Dacks J."/>
            <person name="Roger A.J."/>
        </authorList>
    </citation>
    <scope>NUCLEOTIDE SEQUENCE</scope>
    <source>
        <strain evidence="3">Busselton2</strain>
    </source>
</reference>
<dbReference type="PANTHER" id="PTHR24067">
    <property type="entry name" value="UBIQUITIN-CONJUGATING ENZYME E2"/>
    <property type="match status" value="1"/>
</dbReference>
<feature type="compositionally biased region" description="Basic and acidic residues" evidence="1">
    <location>
        <begin position="193"/>
        <end position="203"/>
    </location>
</feature>
<gene>
    <name evidence="3" type="ORF">M0812_13161</name>
</gene>
<proteinExistence type="predicted"/>
<dbReference type="SMART" id="SM00212">
    <property type="entry name" value="UBCc"/>
    <property type="match status" value="1"/>
</dbReference>
<dbReference type="InterPro" id="IPR016135">
    <property type="entry name" value="UBQ-conjugating_enzyme/RWD"/>
</dbReference>
<dbReference type="Proteomes" id="UP001146793">
    <property type="component" value="Unassembled WGS sequence"/>
</dbReference>
<dbReference type="CDD" id="cd23814">
    <property type="entry name" value="UEV_AKTIP"/>
    <property type="match status" value="1"/>
</dbReference>
<accession>A0AAV7ZJ92</accession>
<feature type="region of interest" description="Disordered" evidence="1">
    <location>
        <begin position="190"/>
        <end position="209"/>
    </location>
</feature>
<evidence type="ECO:0000256" key="1">
    <source>
        <dbReference type="SAM" id="MobiDB-lite"/>
    </source>
</evidence>
<dbReference type="Gene3D" id="3.10.110.10">
    <property type="entry name" value="Ubiquitin Conjugating Enzyme"/>
    <property type="match status" value="1"/>
</dbReference>
<sequence length="232" mass="27127">MSKQELNLQFLDRLISLEYSLICESDIPSGIYVLPDLSDILQWNGVIFLRHGKYSSGVFQFKINFPRSFPNDPPSVIFQTNPFHPQIDSNGKLNLLPAFPKWTPYSDHVIDILRYTKSIFYPILTTNYINIDAFQLLLTKPKEFEKKIKKSIEKSLRLFSENDQNSIFPFTNWNPLFDQVKKQILESQFSKKKQNEEDQENKRPTFTNKKISSEKIGELTKLISSLNKEIVK</sequence>
<dbReference type="PROSITE" id="PS50127">
    <property type="entry name" value="UBC_2"/>
    <property type="match status" value="1"/>
</dbReference>
<evidence type="ECO:0000259" key="2">
    <source>
        <dbReference type="PROSITE" id="PS50127"/>
    </source>
</evidence>
<dbReference type="InterPro" id="IPR000608">
    <property type="entry name" value="UBC"/>
</dbReference>
<evidence type="ECO:0000313" key="3">
    <source>
        <dbReference type="EMBL" id="KAJ3441156.1"/>
    </source>
</evidence>
<dbReference type="SUPFAM" id="SSF54495">
    <property type="entry name" value="UBC-like"/>
    <property type="match status" value="1"/>
</dbReference>
<comment type="caution">
    <text evidence="3">The sequence shown here is derived from an EMBL/GenBank/DDBJ whole genome shotgun (WGS) entry which is preliminary data.</text>
</comment>
<evidence type="ECO:0000313" key="4">
    <source>
        <dbReference type="Proteomes" id="UP001146793"/>
    </source>
</evidence>
<dbReference type="AlphaFoldDB" id="A0AAV7ZJ92"/>
<feature type="domain" description="UBC core" evidence="2">
    <location>
        <begin position="10"/>
        <end position="157"/>
    </location>
</feature>